<sequence>MEGQPWRGLIFHLESPSGTEAVGKLLLQLFPVILDCWKRRVDTVAGEVRRTYWVSGGFVFVQLPSKVQRNDG</sequence>
<name>A0A8S1H6L8_9PELO</name>
<comment type="caution">
    <text evidence="1">The sequence shown here is derived from an EMBL/GenBank/DDBJ whole genome shotgun (WGS) entry which is preliminary data.</text>
</comment>
<keyword evidence="2" id="KW-1185">Reference proteome</keyword>
<dbReference type="EMBL" id="CAJGYM010000019">
    <property type="protein sequence ID" value="CAD6191174.1"/>
    <property type="molecule type" value="Genomic_DNA"/>
</dbReference>
<evidence type="ECO:0000313" key="2">
    <source>
        <dbReference type="Proteomes" id="UP000835052"/>
    </source>
</evidence>
<organism evidence="1 2">
    <name type="scientific">Caenorhabditis auriculariae</name>
    <dbReference type="NCBI Taxonomy" id="2777116"/>
    <lineage>
        <taxon>Eukaryota</taxon>
        <taxon>Metazoa</taxon>
        <taxon>Ecdysozoa</taxon>
        <taxon>Nematoda</taxon>
        <taxon>Chromadorea</taxon>
        <taxon>Rhabditida</taxon>
        <taxon>Rhabditina</taxon>
        <taxon>Rhabditomorpha</taxon>
        <taxon>Rhabditoidea</taxon>
        <taxon>Rhabditidae</taxon>
        <taxon>Peloderinae</taxon>
        <taxon>Caenorhabditis</taxon>
    </lineage>
</organism>
<reference evidence="1" key="1">
    <citation type="submission" date="2020-10" db="EMBL/GenBank/DDBJ databases">
        <authorList>
            <person name="Kikuchi T."/>
        </authorList>
    </citation>
    <scope>NUCLEOTIDE SEQUENCE</scope>
    <source>
        <strain evidence="1">NKZ352</strain>
    </source>
</reference>
<dbReference type="Proteomes" id="UP000835052">
    <property type="component" value="Unassembled WGS sequence"/>
</dbReference>
<dbReference type="AlphaFoldDB" id="A0A8S1H6L8"/>
<proteinExistence type="predicted"/>
<accession>A0A8S1H6L8</accession>
<protein>
    <submittedName>
        <fullName evidence="1">Uncharacterized protein</fullName>
    </submittedName>
</protein>
<evidence type="ECO:0000313" key="1">
    <source>
        <dbReference type="EMBL" id="CAD6191174.1"/>
    </source>
</evidence>
<gene>
    <name evidence="1" type="ORF">CAUJ_LOCUS7093</name>
</gene>